<dbReference type="InterPro" id="IPR001952">
    <property type="entry name" value="Alkaline_phosphatase"/>
</dbReference>
<dbReference type="SUPFAM" id="SSF53649">
    <property type="entry name" value="Alkaline phosphatase-like"/>
    <property type="match status" value="1"/>
</dbReference>
<name>A0ABU2HZ11_9RHOB</name>
<evidence type="ECO:0000313" key="3">
    <source>
        <dbReference type="EMBL" id="MDS9469519.1"/>
    </source>
</evidence>
<dbReference type="SMART" id="SM00098">
    <property type="entry name" value="alkPPc"/>
    <property type="match status" value="1"/>
</dbReference>
<feature type="signal peptide" evidence="2">
    <location>
        <begin position="1"/>
        <end position="20"/>
    </location>
</feature>
<gene>
    <name evidence="3" type="ORF">RGQ15_18290</name>
</gene>
<dbReference type="EMBL" id="JAVQLW010000003">
    <property type="protein sequence ID" value="MDS9469519.1"/>
    <property type="molecule type" value="Genomic_DNA"/>
</dbReference>
<evidence type="ECO:0000256" key="1">
    <source>
        <dbReference type="RuleBase" id="RU003946"/>
    </source>
</evidence>
<dbReference type="InterPro" id="IPR017850">
    <property type="entry name" value="Alkaline_phosphatase_core_sf"/>
</dbReference>
<dbReference type="Proteomes" id="UP001269144">
    <property type="component" value="Unassembled WGS sequence"/>
</dbReference>
<evidence type="ECO:0000313" key="4">
    <source>
        <dbReference type="Proteomes" id="UP001269144"/>
    </source>
</evidence>
<dbReference type="RefSeq" id="WP_311162158.1">
    <property type="nucleotide sequence ID" value="NZ_JAVQLW010000003.1"/>
</dbReference>
<comment type="caution">
    <text evidence="3">The sequence shown here is derived from an EMBL/GenBank/DDBJ whole genome shotgun (WGS) entry which is preliminary data.</text>
</comment>
<organism evidence="3 4">
    <name type="scientific">Paracoccus aurantius</name>
    <dbReference type="NCBI Taxonomy" id="3073814"/>
    <lineage>
        <taxon>Bacteria</taxon>
        <taxon>Pseudomonadati</taxon>
        <taxon>Pseudomonadota</taxon>
        <taxon>Alphaproteobacteria</taxon>
        <taxon>Rhodobacterales</taxon>
        <taxon>Paracoccaceae</taxon>
        <taxon>Paracoccus</taxon>
    </lineage>
</organism>
<protein>
    <submittedName>
        <fullName evidence="3">Alkaline phosphatase</fullName>
    </submittedName>
</protein>
<comment type="similarity">
    <text evidence="1">Belongs to the alkaline phosphatase family.</text>
</comment>
<dbReference type="PANTHER" id="PTHR11596:SF72">
    <property type="entry name" value="ALKALINE PHOSPHATASE"/>
    <property type="match status" value="1"/>
</dbReference>
<dbReference type="PRINTS" id="PR00113">
    <property type="entry name" value="ALKPHPHTASE"/>
</dbReference>
<dbReference type="Gene3D" id="3.40.720.10">
    <property type="entry name" value="Alkaline Phosphatase, subunit A"/>
    <property type="match status" value="1"/>
</dbReference>
<keyword evidence="4" id="KW-1185">Reference proteome</keyword>
<dbReference type="CDD" id="cd16012">
    <property type="entry name" value="ALP"/>
    <property type="match status" value="1"/>
</dbReference>
<evidence type="ECO:0000256" key="2">
    <source>
        <dbReference type="SAM" id="SignalP"/>
    </source>
</evidence>
<proteinExistence type="inferred from homology"/>
<sequence length="590" mass="63077">MRTLLGALAASSMLTGAVSAAEIYPIDRATILAGSPFDFKVELDGVHGEADIAISVNGKPYAETFGKSADYVAEEKDKEGATLGSALILRDLALAEPGTYEIEVKAGEDSKTVTWEVYGTEAAPKAKNVIFIVGDGLSVAHRTAARIMSKGMSGGKANGRLAMDDLDHMAFIGTSSTHSIATDSANTMSAYMTGHKSRVNALGVYADRTPDSQDDPKVETLAEALRRTTTKSVGIVTNSEVEDATPAAIVAHTRLRGDKADIVGMMLEVQPEVILGGGSAYFLKSDVPGSKRKDDQDYVAAFREAGYALATNREELNTAAGTNSGKILGLFHTGNMDTWLDRNQLKKGSVEKFPDQPGLVEMTEVALGELSKNPEGFFLMIEGANIDKMAHPLDWDRSVTETIELDQVAALAREFAAKNPDTMVVVTGDHTHGVSVIGTIDDEKPGNDMREKVGVYDDAGFPNYADENGDGFPDTIDVSKRLAIFSSNFPDYYETWRPKMDGPFEPALKTEDGSYVANEAYKDVPGAVLRVGNLPKDADTGVHSVDDIVLQASGPGAEGFKGYMEQSDVYKVLADAFALGAAQNRDTAQK</sequence>
<dbReference type="PANTHER" id="PTHR11596">
    <property type="entry name" value="ALKALINE PHOSPHATASE"/>
    <property type="match status" value="1"/>
</dbReference>
<reference evidence="4" key="1">
    <citation type="submission" date="2023-07" db="EMBL/GenBank/DDBJ databases">
        <title>Paracoccus sp. MBLB3053 whole genome sequence.</title>
        <authorList>
            <person name="Hwang C.Y."/>
            <person name="Cho E.-S."/>
            <person name="Seo M.-J."/>
        </authorList>
    </citation>
    <scope>NUCLEOTIDE SEQUENCE [LARGE SCALE GENOMIC DNA]</scope>
    <source>
        <strain evidence="4">MBLB3053</strain>
    </source>
</reference>
<dbReference type="Pfam" id="PF00245">
    <property type="entry name" value="Alk_phosphatase"/>
    <property type="match status" value="1"/>
</dbReference>
<keyword evidence="2" id="KW-0732">Signal</keyword>
<feature type="chain" id="PRO_5045095950" evidence="2">
    <location>
        <begin position="21"/>
        <end position="590"/>
    </location>
</feature>
<accession>A0ABU2HZ11</accession>